<feature type="binding site" evidence="8">
    <location>
        <position position="105"/>
    </location>
    <ligand>
        <name>Mg(2+)</name>
        <dbReference type="ChEBI" id="CHEBI:18420"/>
        <label>2</label>
    </ligand>
</feature>
<dbReference type="EMBL" id="SMGD01000012">
    <property type="protein sequence ID" value="TCK58005.1"/>
    <property type="molecule type" value="Genomic_DNA"/>
</dbReference>
<dbReference type="InterPro" id="IPR013824">
    <property type="entry name" value="Topo_IA_cen_sub1"/>
</dbReference>
<feature type="binding site" evidence="8">
    <location>
        <position position="103"/>
    </location>
    <ligand>
        <name>Mg(2+)</name>
        <dbReference type="ChEBI" id="CHEBI:18420"/>
        <label>1</label>
        <note>catalytic</note>
    </ligand>
</feature>
<keyword evidence="6 8" id="KW-0238">DNA-binding</keyword>
<evidence type="ECO:0000256" key="5">
    <source>
        <dbReference type="ARBA" id="ARBA00023029"/>
    </source>
</evidence>
<dbReference type="InterPro" id="IPR003602">
    <property type="entry name" value="Topo_IA_DNA-bd_dom"/>
</dbReference>
<comment type="cofactor">
    <cofactor evidence="8">
        <name>Mg(2+)</name>
        <dbReference type="ChEBI" id="CHEBI:18420"/>
    </cofactor>
    <text evidence="8">Binds two Mg(2+) per subunit.</text>
</comment>
<dbReference type="GO" id="GO:0006265">
    <property type="term" value="P:DNA topological change"/>
    <property type="evidence" value="ECO:0007669"/>
    <property type="project" value="UniProtKB-UniRule"/>
</dbReference>
<name>A0A4R1K1Y3_9GAMM</name>
<dbReference type="Proteomes" id="UP000295565">
    <property type="component" value="Unassembled WGS sequence"/>
</dbReference>
<dbReference type="GO" id="GO:0043597">
    <property type="term" value="C:cytoplasmic replication fork"/>
    <property type="evidence" value="ECO:0007669"/>
    <property type="project" value="TreeGrafter"/>
</dbReference>
<dbReference type="InterPro" id="IPR003601">
    <property type="entry name" value="Topo_IA_2"/>
</dbReference>
<evidence type="ECO:0000313" key="12">
    <source>
        <dbReference type="EMBL" id="TCK58005.1"/>
    </source>
</evidence>
<gene>
    <name evidence="8" type="primary">topB</name>
    <name evidence="12" type="ORF">EV690_1710</name>
</gene>
<dbReference type="SUPFAM" id="SSF56712">
    <property type="entry name" value="Prokaryotic type I DNA topoisomerase"/>
    <property type="match status" value="1"/>
</dbReference>
<evidence type="ECO:0000256" key="1">
    <source>
        <dbReference type="ARBA" id="ARBA00000213"/>
    </source>
</evidence>
<dbReference type="InterPro" id="IPR034144">
    <property type="entry name" value="TOPRIM_TopoIII"/>
</dbReference>
<sequence length="660" mass="73508">MILYIAEKPSLGRAIADVLPKPLRKQEGYVEAANGDCVSWCVGHLLEQAEPDAYDAKYKSWKLADLPIVPDIWQLKPKKTTAGQLKVLKKLVAQAEQLVHAGDPDREGQLLVDEVLAYLKVSKTKLANTQRLLISDLNPSAVKRALGAQRSNHEFVPLSTSALARSRADWLYGMNLTRAFTLQGRKVGFQGVLSVGRVQTPVLGLVVRRDETINDFQPKPFYEVEAELQTERGESFKAKWKPSEACQPWMDEDGRVLVKGLAENVVSRIAGQRATVESVEQKQKRQSPPLPYNLSSLQIDCNKRFGLSAQEVLDSAQALYERYKLITYPRSDSRYLPQEQLADAGKVLKAIEQGASELIQGCDAPNPSLKSKAWNDSKVDAHHAIIPTAKAANLAGLSTRERQVYLQVARQYLAQFYEAYIYWDTKVTVMIAGGTFKTSSKRDQQLGWKQLFCRDPSGQDDEERQPQLPELKQGQPLTCERGEVQEKITQPPKHFTDASLLSAMTGISRYVSDPQIRKVLKETDGLGTEATRAGIIELLCKRGFLSRQGKTILATDAGKGLINSLPIEATLPDMTAQWESSLDAICRKEIKYQTFMVPLLERINGLITQVSETLPQALAGVKTSKPAFRRKRSYRGKAKTTTKKGSKTKVARSPQKTTSE</sequence>
<comment type="catalytic activity">
    <reaction evidence="1 8">
        <text>ATP-independent breakage of single-stranded DNA, followed by passage and rejoining.</text>
        <dbReference type="EC" id="5.6.2.1"/>
    </reaction>
</comment>
<dbReference type="NCBIfam" id="TIGR01056">
    <property type="entry name" value="topB"/>
    <property type="match status" value="1"/>
</dbReference>
<comment type="caution">
    <text evidence="12">The sequence shown here is derived from an EMBL/GenBank/DDBJ whole genome shotgun (WGS) entry which is preliminary data.</text>
</comment>
<dbReference type="InterPro" id="IPR006171">
    <property type="entry name" value="TOPRIM_dom"/>
</dbReference>
<protein>
    <recommendedName>
        <fullName evidence="8">DNA topoisomerase 3</fullName>
        <ecNumber evidence="8">5.6.2.1</ecNumber>
    </recommendedName>
    <alternativeName>
        <fullName evidence="8">DNA topoisomerase III</fullName>
    </alternativeName>
</protein>
<dbReference type="GO" id="GO:0003917">
    <property type="term" value="F:DNA topoisomerase type I (single strand cut, ATP-independent) activity"/>
    <property type="evidence" value="ECO:0007669"/>
    <property type="project" value="UniProtKB-UniRule"/>
</dbReference>
<evidence type="ECO:0000256" key="6">
    <source>
        <dbReference type="ARBA" id="ARBA00023125"/>
    </source>
</evidence>
<feature type="domain" description="Topo IA-type catalytic" evidence="11">
    <location>
        <begin position="155"/>
        <end position="607"/>
    </location>
</feature>
<organism evidence="12 13">
    <name type="scientific">Celerinatantimonas diazotrophica</name>
    <dbReference type="NCBI Taxonomy" id="412034"/>
    <lineage>
        <taxon>Bacteria</taxon>
        <taxon>Pseudomonadati</taxon>
        <taxon>Pseudomonadota</taxon>
        <taxon>Gammaproteobacteria</taxon>
        <taxon>Celerinatantimonadaceae</taxon>
        <taxon>Celerinatantimonas</taxon>
    </lineage>
</organism>
<dbReference type="InterPro" id="IPR013826">
    <property type="entry name" value="Topo_IA_cen_sub3"/>
</dbReference>
<dbReference type="InterPro" id="IPR000380">
    <property type="entry name" value="Topo_IA"/>
</dbReference>
<dbReference type="PROSITE" id="PS50880">
    <property type="entry name" value="TOPRIM"/>
    <property type="match status" value="1"/>
</dbReference>
<evidence type="ECO:0000256" key="8">
    <source>
        <dbReference type="HAMAP-Rule" id="MF_00953"/>
    </source>
</evidence>
<evidence type="ECO:0000256" key="4">
    <source>
        <dbReference type="ARBA" id="ARBA00022842"/>
    </source>
</evidence>
<dbReference type="PRINTS" id="PR00417">
    <property type="entry name" value="PRTPISMRASEI"/>
</dbReference>
<dbReference type="SMART" id="SM00436">
    <property type="entry name" value="TOP1Bc"/>
    <property type="match status" value="1"/>
</dbReference>
<dbReference type="SMART" id="SM00493">
    <property type="entry name" value="TOPRIM"/>
    <property type="match status" value="1"/>
</dbReference>
<evidence type="ECO:0000259" key="11">
    <source>
        <dbReference type="PROSITE" id="PS52039"/>
    </source>
</evidence>
<dbReference type="CDD" id="cd03362">
    <property type="entry name" value="TOPRIM_TopoIA_TopoIII"/>
    <property type="match status" value="1"/>
</dbReference>
<feature type="region of interest" description="Interaction with DNA" evidence="8">
    <location>
        <begin position="194"/>
        <end position="199"/>
    </location>
</feature>
<dbReference type="Gene3D" id="1.10.290.10">
    <property type="entry name" value="Topoisomerase I, domain 4"/>
    <property type="match status" value="1"/>
</dbReference>
<comment type="function">
    <text evidence="8">Releases the supercoiling and torsional tension of DNA, which is introduced during the DNA replication and transcription, by transiently cleaving and rejoining one strand of the DNA duplex. Introduces a single-strand break via transesterification at a target site in duplex DNA. The scissile phosphodiester is attacked by the catalytic tyrosine of the enzyme, resulting in the formation of a DNA-(5'-phosphotyrosyl)-enzyme intermediate and the expulsion of a 3'-OH DNA strand. The free DNA strand then undergoes passage around the unbroken strand, thus removing DNA supercoils. Finally, in the religation step, the DNA 3'-OH attacks the covalent intermediate to expel the active-site tyrosine and restore the DNA phosphodiester backbone.</text>
</comment>
<feature type="site" description="Interaction with DNA" evidence="8">
    <location>
        <position position="185"/>
    </location>
</feature>
<dbReference type="Gene3D" id="1.10.460.10">
    <property type="entry name" value="Topoisomerase I, domain 2"/>
    <property type="match status" value="1"/>
</dbReference>
<dbReference type="HAMAP" id="MF_00953">
    <property type="entry name" value="Topoisom_3_prok"/>
    <property type="match status" value="1"/>
</dbReference>
<dbReference type="Pfam" id="PF01751">
    <property type="entry name" value="Toprim"/>
    <property type="match status" value="1"/>
</dbReference>
<dbReference type="AlphaFoldDB" id="A0A4R1K1Y3"/>
<dbReference type="NCBIfam" id="NF005829">
    <property type="entry name" value="PRK07726.1"/>
    <property type="match status" value="1"/>
</dbReference>
<dbReference type="FunFam" id="3.40.50.140:FF:000004">
    <property type="entry name" value="DNA topoisomerase 3"/>
    <property type="match status" value="1"/>
</dbReference>
<keyword evidence="13" id="KW-1185">Reference proteome</keyword>
<keyword evidence="7 8" id="KW-0413">Isomerase</keyword>
<dbReference type="OrthoDB" id="9803554at2"/>
<evidence type="ECO:0000256" key="3">
    <source>
        <dbReference type="ARBA" id="ARBA00022723"/>
    </source>
</evidence>
<dbReference type="GO" id="GO:0000287">
    <property type="term" value="F:magnesium ion binding"/>
    <property type="evidence" value="ECO:0007669"/>
    <property type="project" value="UniProtKB-UniRule"/>
</dbReference>
<dbReference type="PANTHER" id="PTHR11390:SF21">
    <property type="entry name" value="DNA TOPOISOMERASE 3-ALPHA"/>
    <property type="match status" value="1"/>
</dbReference>
<proteinExistence type="inferred from homology"/>
<feature type="site" description="Interaction with DNA" evidence="8">
    <location>
        <position position="330"/>
    </location>
</feature>
<dbReference type="InterPro" id="IPR005738">
    <property type="entry name" value="TopoIII"/>
</dbReference>
<dbReference type="Gene3D" id="2.70.20.10">
    <property type="entry name" value="Topoisomerase I, domain 3"/>
    <property type="match status" value="1"/>
</dbReference>
<feature type="region of interest" description="Disordered" evidence="9">
    <location>
        <begin position="455"/>
        <end position="476"/>
    </location>
</feature>
<keyword evidence="3 8" id="KW-0479">Metal-binding</keyword>
<dbReference type="RefSeq" id="WP_131912524.1">
    <property type="nucleotide sequence ID" value="NZ_OU594967.1"/>
</dbReference>
<evidence type="ECO:0000313" key="13">
    <source>
        <dbReference type="Proteomes" id="UP000295565"/>
    </source>
</evidence>
<accession>A0A4R1K1Y3</accession>
<dbReference type="EC" id="5.6.2.1" evidence="8"/>
<dbReference type="GO" id="GO:0006281">
    <property type="term" value="P:DNA repair"/>
    <property type="evidence" value="ECO:0007669"/>
    <property type="project" value="TreeGrafter"/>
</dbReference>
<keyword evidence="5 8" id="KW-0799">Topoisomerase</keyword>
<dbReference type="PANTHER" id="PTHR11390">
    <property type="entry name" value="PROKARYOTIC DNA TOPOISOMERASE"/>
    <property type="match status" value="1"/>
</dbReference>
<feature type="site" description="Interaction with DNA" evidence="8">
    <location>
        <position position="178"/>
    </location>
</feature>
<evidence type="ECO:0000256" key="2">
    <source>
        <dbReference type="ARBA" id="ARBA00009446"/>
    </source>
</evidence>
<feature type="binding site" evidence="8">
    <location>
        <position position="7"/>
    </location>
    <ligand>
        <name>Mg(2+)</name>
        <dbReference type="ChEBI" id="CHEBI:18420"/>
        <label>1</label>
        <note>catalytic</note>
    </ligand>
</feature>
<dbReference type="FunFam" id="1.10.290.10:FF:000004">
    <property type="entry name" value="DNA topoisomerase 3"/>
    <property type="match status" value="1"/>
</dbReference>
<dbReference type="PROSITE" id="PS00396">
    <property type="entry name" value="TOPO_IA_1"/>
    <property type="match status" value="1"/>
</dbReference>
<evidence type="ECO:0000256" key="9">
    <source>
        <dbReference type="SAM" id="MobiDB-lite"/>
    </source>
</evidence>
<evidence type="ECO:0000259" key="10">
    <source>
        <dbReference type="PROSITE" id="PS50880"/>
    </source>
</evidence>
<dbReference type="Pfam" id="PF01131">
    <property type="entry name" value="Topoisom_bac"/>
    <property type="match status" value="1"/>
</dbReference>
<feature type="site" description="Interaction with DNA" evidence="8">
    <location>
        <position position="170"/>
    </location>
</feature>
<dbReference type="InterPro" id="IPR013497">
    <property type="entry name" value="Topo_IA_cen"/>
</dbReference>
<feature type="domain" description="Toprim" evidence="10">
    <location>
        <begin position="1"/>
        <end position="134"/>
    </location>
</feature>
<dbReference type="PROSITE" id="PS52039">
    <property type="entry name" value="TOPO_IA_2"/>
    <property type="match status" value="1"/>
</dbReference>
<dbReference type="CDD" id="cd00186">
    <property type="entry name" value="TOP1Ac"/>
    <property type="match status" value="1"/>
</dbReference>
<feature type="binding site" evidence="8">
    <location>
        <position position="103"/>
    </location>
    <ligand>
        <name>Mg(2+)</name>
        <dbReference type="ChEBI" id="CHEBI:18420"/>
        <label>2</label>
    </ligand>
</feature>
<dbReference type="GO" id="GO:0003677">
    <property type="term" value="F:DNA binding"/>
    <property type="evidence" value="ECO:0007669"/>
    <property type="project" value="UniProtKB-KW"/>
</dbReference>
<dbReference type="GO" id="GO:0006310">
    <property type="term" value="P:DNA recombination"/>
    <property type="evidence" value="ECO:0007669"/>
    <property type="project" value="TreeGrafter"/>
</dbReference>
<evidence type="ECO:0000256" key="7">
    <source>
        <dbReference type="ARBA" id="ARBA00023235"/>
    </source>
</evidence>
<keyword evidence="4 8" id="KW-0460">Magnesium</keyword>
<reference evidence="12 13" key="1">
    <citation type="submission" date="2019-03" db="EMBL/GenBank/DDBJ databases">
        <title>Genomic Encyclopedia of Type Strains, Phase IV (KMG-IV): sequencing the most valuable type-strain genomes for metagenomic binning, comparative biology and taxonomic classification.</title>
        <authorList>
            <person name="Goeker M."/>
        </authorList>
    </citation>
    <scope>NUCLEOTIDE SEQUENCE [LARGE SCALE GENOMIC DNA]</scope>
    <source>
        <strain evidence="12 13">DSM 18577</strain>
    </source>
</reference>
<feature type="compositionally biased region" description="Basic residues" evidence="9">
    <location>
        <begin position="627"/>
        <end position="650"/>
    </location>
</feature>
<dbReference type="SMART" id="SM00437">
    <property type="entry name" value="TOP1Ac"/>
    <property type="match status" value="1"/>
</dbReference>
<feature type="site" description="Interaction with DNA" evidence="8">
    <location>
        <position position="61"/>
    </location>
</feature>
<feature type="region of interest" description="Disordered" evidence="9">
    <location>
        <begin position="624"/>
        <end position="660"/>
    </location>
</feature>
<dbReference type="InterPro" id="IPR013825">
    <property type="entry name" value="Topo_IA_cen_sub2"/>
</dbReference>
<dbReference type="InterPro" id="IPR023405">
    <property type="entry name" value="Topo_IA_core_domain"/>
</dbReference>
<comment type="similarity">
    <text evidence="2 8">Belongs to the type IA topoisomerase family.</text>
</comment>
<feature type="active site" description="O-(5'-phospho-DNA)-tyrosine intermediate" evidence="8">
    <location>
        <position position="328"/>
    </location>
</feature>
<dbReference type="InterPro" id="IPR023406">
    <property type="entry name" value="Topo_IA_AS"/>
</dbReference>
<dbReference type="Gene3D" id="3.40.50.140">
    <property type="match status" value="1"/>
</dbReference>